<feature type="short sequence motif" description="GXGXXG" evidence="4">
    <location>
        <begin position="17"/>
        <end position="22"/>
    </location>
</feature>
<evidence type="ECO:0000259" key="5">
    <source>
        <dbReference type="PROSITE" id="PS51635"/>
    </source>
</evidence>
<keyword evidence="3 4" id="KW-0443">Lipid metabolism</keyword>
<dbReference type="Proteomes" id="UP000436016">
    <property type="component" value="Unassembled WGS sequence"/>
</dbReference>
<reference evidence="6 7" key="1">
    <citation type="submission" date="2019-12" db="EMBL/GenBank/DDBJ databases">
        <title>Strain KN286 was isolated from seawater, which was collected from Caroline Seamount in the tropical western Pacific.</title>
        <authorList>
            <person name="Wang Q."/>
        </authorList>
    </citation>
    <scope>NUCLEOTIDE SEQUENCE [LARGE SCALE GENOMIC DNA]</scope>
    <source>
        <strain evidence="6 7">KN286</strain>
    </source>
</reference>
<proteinExistence type="predicted"/>
<sequence>MSDKDSPPVLVDLALQGGGSHGAFTWGVLDRLLEEPGIRINALSGTSAGAMNACAVVEGLANGGPEAARDNLQAYWEAVGQAARFSPYRRSAFERMTGGWSLANSPAFAWARTMLRSVSPYEFNPFDINPLRPIVEAQFDFDAINDCRSADLFLCATNVRTGRPKIFRQGEITADAVLASACLPFLSQAVEIDGEAYWDGGYMGNPPLFPLIDESEARDLIIVQINPVERAGVPRTAWEIDDRLNEITFNSSLIKELRALFLLSETIREGGLEREAYRDARLHLIADTDELPSLGASTKMNAEPEFLDHLHDLGRRTADKWLADHGAKLGRNSSYTPDFVFEESLMPAHLENGLRKKMRRG</sequence>
<dbReference type="RefSeq" id="WP_160853346.1">
    <property type="nucleotide sequence ID" value="NZ_WUWG01000003.1"/>
</dbReference>
<evidence type="ECO:0000313" key="7">
    <source>
        <dbReference type="Proteomes" id="UP000436016"/>
    </source>
</evidence>
<feature type="domain" description="PNPLA" evidence="5">
    <location>
        <begin position="13"/>
        <end position="212"/>
    </location>
</feature>
<evidence type="ECO:0000256" key="1">
    <source>
        <dbReference type="ARBA" id="ARBA00022801"/>
    </source>
</evidence>
<dbReference type="Pfam" id="PF01734">
    <property type="entry name" value="Patatin"/>
    <property type="match status" value="1"/>
</dbReference>
<dbReference type="InterPro" id="IPR002641">
    <property type="entry name" value="PNPLA_dom"/>
</dbReference>
<dbReference type="PANTHER" id="PTHR14226:SF78">
    <property type="entry name" value="SLR0060 PROTEIN"/>
    <property type="match status" value="1"/>
</dbReference>
<feature type="active site" description="Proton acceptor" evidence="4">
    <location>
        <position position="199"/>
    </location>
</feature>
<dbReference type="Gene3D" id="3.40.1090.10">
    <property type="entry name" value="Cytosolic phospholipase A2 catalytic domain"/>
    <property type="match status" value="2"/>
</dbReference>
<dbReference type="PROSITE" id="PS51635">
    <property type="entry name" value="PNPLA"/>
    <property type="match status" value="1"/>
</dbReference>
<keyword evidence="2 4" id="KW-0442">Lipid degradation</keyword>
<dbReference type="AlphaFoldDB" id="A0A6B0TMQ0"/>
<feature type="short sequence motif" description="DGA/G" evidence="4">
    <location>
        <begin position="199"/>
        <end position="201"/>
    </location>
</feature>
<evidence type="ECO:0000256" key="4">
    <source>
        <dbReference type="PROSITE-ProRule" id="PRU01161"/>
    </source>
</evidence>
<protein>
    <submittedName>
        <fullName evidence="6">Patatin-like phospholipase family protein</fullName>
    </submittedName>
</protein>
<name>A0A6B0TMQ0_9RHOB</name>
<dbReference type="GO" id="GO:0016787">
    <property type="term" value="F:hydrolase activity"/>
    <property type="evidence" value="ECO:0007669"/>
    <property type="project" value="UniProtKB-UniRule"/>
</dbReference>
<dbReference type="InterPro" id="IPR016035">
    <property type="entry name" value="Acyl_Trfase/lysoPLipase"/>
</dbReference>
<dbReference type="GO" id="GO:0016042">
    <property type="term" value="P:lipid catabolic process"/>
    <property type="evidence" value="ECO:0007669"/>
    <property type="project" value="UniProtKB-UniRule"/>
</dbReference>
<keyword evidence="7" id="KW-1185">Reference proteome</keyword>
<evidence type="ECO:0000313" key="6">
    <source>
        <dbReference type="EMBL" id="MXU65136.1"/>
    </source>
</evidence>
<dbReference type="InterPro" id="IPR050301">
    <property type="entry name" value="NTE"/>
</dbReference>
<comment type="caution">
    <text evidence="6">The sequence shown here is derived from an EMBL/GenBank/DDBJ whole genome shotgun (WGS) entry which is preliminary data.</text>
</comment>
<organism evidence="6 7">
    <name type="scientific">Oceanomicrobium pacificus</name>
    <dbReference type="NCBI Taxonomy" id="2692916"/>
    <lineage>
        <taxon>Bacteria</taxon>
        <taxon>Pseudomonadati</taxon>
        <taxon>Pseudomonadota</taxon>
        <taxon>Alphaproteobacteria</taxon>
        <taxon>Rhodobacterales</taxon>
        <taxon>Paracoccaceae</taxon>
        <taxon>Oceanomicrobium</taxon>
    </lineage>
</organism>
<feature type="short sequence motif" description="GXSXG" evidence="4">
    <location>
        <begin position="45"/>
        <end position="49"/>
    </location>
</feature>
<feature type="active site" description="Nucleophile" evidence="4">
    <location>
        <position position="47"/>
    </location>
</feature>
<evidence type="ECO:0000256" key="3">
    <source>
        <dbReference type="ARBA" id="ARBA00023098"/>
    </source>
</evidence>
<dbReference type="PANTHER" id="PTHR14226">
    <property type="entry name" value="NEUROPATHY TARGET ESTERASE/SWISS CHEESE D.MELANOGASTER"/>
    <property type="match status" value="1"/>
</dbReference>
<keyword evidence="1 4" id="KW-0378">Hydrolase</keyword>
<accession>A0A6B0TMQ0</accession>
<evidence type="ECO:0000256" key="2">
    <source>
        <dbReference type="ARBA" id="ARBA00022963"/>
    </source>
</evidence>
<gene>
    <name evidence="6" type="ORF">GSH16_06730</name>
</gene>
<dbReference type="SUPFAM" id="SSF52151">
    <property type="entry name" value="FabD/lysophospholipase-like"/>
    <property type="match status" value="1"/>
</dbReference>
<dbReference type="EMBL" id="WUWG01000003">
    <property type="protein sequence ID" value="MXU65136.1"/>
    <property type="molecule type" value="Genomic_DNA"/>
</dbReference>